<proteinExistence type="predicted"/>
<organism evidence="1">
    <name type="scientific">Sesamum calycinum</name>
    <dbReference type="NCBI Taxonomy" id="2727403"/>
    <lineage>
        <taxon>Eukaryota</taxon>
        <taxon>Viridiplantae</taxon>
        <taxon>Streptophyta</taxon>
        <taxon>Embryophyta</taxon>
        <taxon>Tracheophyta</taxon>
        <taxon>Spermatophyta</taxon>
        <taxon>Magnoliopsida</taxon>
        <taxon>eudicotyledons</taxon>
        <taxon>Gunneridae</taxon>
        <taxon>Pentapetalae</taxon>
        <taxon>asterids</taxon>
        <taxon>lamiids</taxon>
        <taxon>Lamiales</taxon>
        <taxon>Pedaliaceae</taxon>
        <taxon>Sesamum</taxon>
    </lineage>
</organism>
<accession>A0AAW2JDA0</accession>
<protein>
    <recommendedName>
        <fullName evidence="2">Reverse transcriptase</fullName>
    </recommendedName>
</protein>
<sequence>MHEITRILSTFEAASRLKINLEKSILMFSHNTPAALREELANLFGVVVKEKPNKYLGLPWTVGRLKREVFEGLKDNFWQKINGWATKKLSQLGRAVLIKSILQAVPSYVMTCFEIQEGIVKELECMMAIFSYKVEENKNFIGLCGINIVAARKKVD</sequence>
<reference evidence="1" key="2">
    <citation type="journal article" date="2024" name="Plant">
        <title>Genomic evolution and insights into agronomic trait innovations of Sesamum species.</title>
        <authorList>
            <person name="Miao H."/>
            <person name="Wang L."/>
            <person name="Qu L."/>
            <person name="Liu H."/>
            <person name="Sun Y."/>
            <person name="Le M."/>
            <person name="Wang Q."/>
            <person name="Wei S."/>
            <person name="Zheng Y."/>
            <person name="Lin W."/>
            <person name="Duan Y."/>
            <person name="Cao H."/>
            <person name="Xiong S."/>
            <person name="Wang X."/>
            <person name="Wei L."/>
            <person name="Li C."/>
            <person name="Ma Q."/>
            <person name="Ju M."/>
            <person name="Zhao R."/>
            <person name="Li G."/>
            <person name="Mu C."/>
            <person name="Tian Q."/>
            <person name="Mei H."/>
            <person name="Zhang T."/>
            <person name="Gao T."/>
            <person name="Zhang H."/>
        </authorList>
    </citation>
    <scope>NUCLEOTIDE SEQUENCE</scope>
    <source>
        <strain evidence="1">KEN8</strain>
    </source>
</reference>
<reference evidence="1" key="1">
    <citation type="submission" date="2020-06" db="EMBL/GenBank/DDBJ databases">
        <authorList>
            <person name="Li T."/>
            <person name="Hu X."/>
            <person name="Zhang T."/>
            <person name="Song X."/>
            <person name="Zhang H."/>
            <person name="Dai N."/>
            <person name="Sheng W."/>
            <person name="Hou X."/>
            <person name="Wei L."/>
        </authorList>
    </citation>
    <scope>NUCLEOTIDE SEQUENCE</scope>
    <source>
        <strain evidence="1">KEN8</strain>
        <tissue evidence="1">Leaf</tissue>
    </source>
</reference>
<evidence type="ECO:0000313" key="1">
    <source>
        <dbReference type="EMBL" id="KAL0291505.1"/>
    </source>
</evidence>
<gene>
    <name evidence="1" type="ORF">Scaly_2634500</name>
</gene>
<evidence type="ECO:0008006" key="2">
    <source>
        <dbReference type="Google" id="ProtNLM"/>
    </source>
</evidence>
<dbReference type="PANTHER" id="PTHR33116">
    <property type="entry name" value="REVERSE TRANSCRIPTASE ZINC-BINDING DOMAIN-CONTAINING PROTEIN-RELATED-RELATED"/>
    <property type="match status" value="1"/>
</dbReference>
<comment type="caution">
    <text evidence="1">The sequence shown here is derived from an EMBL/GenBank/DDBJ whole genome shotgun (WGS) entry which is preliminary data.</text>
</comment>
<dbReference type="EMBL" id="JACGWM010001571">
    <property type="protein sequence ID" value="KAL0291505.1"/>
    <property type="molecule type" value="Genomic_DNA"/>
</dbReference>
<dbReference type="PANTHER" id="PTHR33116:SF86">
    <property type="entry name" value="REVERSE TRANSCRIPTASE DOMAIN-CONTAINING PROTEIN"/>
    <property type="match status" value="1"/>
</dbReference>
<name>A0AAW2JDA0_9LAMI</name>
<dbReference type="AlphaFoldDB" id="A0AAW2JDA0"/>